<gene>
    <name evidence="2" type="ORF">BUALT_Bualt12G0086500</name>
</gene>
<dbReference type="SUPFAM" id="SSF81383">
    <property type="entry name" value="F-box domain"/>
    <property type="match status" value="1"/>
</dbReference>
<feature type="domain" description="F-box" evidence="1">
    <location>
        <begin position="1"/>
        <end position="45"/>
    </location>
</feature>
<dbReference type="InterPro" id="IPR050796">
    <property type="entry name" value="SCF_F-box_component"/>
</dbReference>
<name>A0AAV6WPM3_9LAMI</name>
<dbReference type="InterPro" id="IPR001810">
    <property type="entry name" value="F-box_dom"/>
</dbReference>
<sequence>MSDDIPSELFDKILCRVPAESLLRFRSVCKSWSRLIDDPAFIKSHITQQPSSPNPGHLLIRNQTGGRLFSLPLHSLNFDYGNQTIEATPVKNLILPGVPRIPTLPVASCNGLILISHYDVNKIWVLWNPLTKECYELPELDFADLRLIGSGLGYDSVDDDYKVVRIDEMYLNRKFVYKTLIYSLRNDSWKWIKNCPCDFRRNSRGVYLNDTLYWLSWDFIIALDLSTEVIASCRCPLYALDQ</sequence>
<dbReference type="Pfam" id="PF07734">
    <property type="entry name" value="FBA_1"/>
    <property type="match status" value="1"/>
</dbReference>
<dbReference type="NCBIfam" id="TIGR01640">
    <property type="entry name" value="F_box_assoc_1"/>
    <property type="match status" value="1"/>
</dbReference>
<evidence type="ECO:0000313" key="3">
    <source>
        <dbReference type="Proteomes" id="UP000826271"/>
    </source>
</evidence>
<dbReference type="PROSITE" id="PS50181">
    <property type="entry name" value="FBOX"/>
    <property type="match status" value="1"/>
</dbReference>
<evidence type="ECO:0000259" key="1">
    <source>
        <dbReference type="PROSITE" id="PS50181"/>
    </source>
</evidence>
<dbReference type="InterPro" id="IPR006527">
    <property type="entry name" value="F-box-assoc_dom_typ1"/>
</dbReference>
<dbReference type="Pfam" id="PF00646">
    <property type="entry name" value="F-box"/>
    <property type="match status" value="1"/>
</dbReference>
<dbReference type="SMART" id="SM00256">
    <property type="entry name" value="FBOX"/>
    <property type="match status" value="1"/>
</dbReference>
<organism evidence="2 3">
    <name type="scientific">Buddleja alternifolia</name>
    <dbReference type="NCBI Taxonomy" id="168488"/>
    <lineage>
        <taxon>Eukaryota</taxon>
        <taxon>Viridiplantae</taxon>
        <taxon>Streptophyta</taxon>
        <taxon>Embryophyta</taxon>
        <taxon>Tracheophyta</taxon>
        <taxon>Spermatophyta</taxon>
        <taxon>Magnoliopsida</taxon>
        <taxon>eudicotyledons</taxon>
        <taxon>Gunneridae</taxon>
        <taxon>Pentapetalae</taxon>
        <taxon>asterids</taxon>
        <taxon>lamiids</taxon>
        <taxon>Lamiales</taxon>
        <taxon>Scrophulariaceae</taxon>
        <taxon>Buddlejeae</taxon>
        <taxon>Buddleja</taxon>
    </lineage>
</organism>
<dbReference type="PANTHER" id="PTHR31672:SF13">
    <property type="entry name" value="F-BOX PROTEIN CPR30-LIKE"/>
    <property type="match status" value="1"/>
</dbReference>
<dbReference type="Proteomes" id="UP000826271">
    <property type="component" value="Unassembled WGS sequence"/>
</dbReference>
<reference evidence="2" key="1">
    <citation type="submission" date="2019-10" db="EMBL/GenBank/DDBJ databases">
        <authorList>
            <person name="Zhang R."/>
            <person name="Pan Y."/>
            <person name="Wang J."/>
            <person name="Ma R."/>
            <person name="Yu S."/>
        </authorList>
    </citation>
    <scope>NUCLEOTIDE SEQUENCE</scope>
    <source>
        <strain evidence="2">LA-IB0</strain>
        <tissue evidence="2">Leaf</tissue>
    </source>
</reference>
<dbReference type="Gene3D" id="1.20.1280.50">
    <property type="match status" value="1"/>
</dbReference>
<dbReference type="InterPro" id="IPR017451">
    <property type="entry name" value="F-box-assoc_interact_dom"/>
</dbReference>
<dbReference type="EMBL" id="WHWC01000012">
    <property type="protein sequence ID" value="KAG8372629.1"/>
    <property type="molecule type" value="Genomic_DNA"/>
</dbReference>
<evidence type="ECO:0000313" key="2">
    <source>
        <dbReference type="EMBL" id="KAG8372629.1"/>
    </source>
</evidence>
<dbReference type="AlphaFoldDB" id="A0AAV6WPM3"/>
<dbReference type="PANTHER" id="PTHR31672">
    <property type="entry name" value="BNACNNG10540D PROTEIN"/>
    <property type="match status" value="1"/>
</dbReference>
<comment type="caution">
    <text evidence="2">The sequence shown here is derived from an EMBL/GenBank/DDBJ whole genome shotgun (WGS) entry which is preliminary data.</text>
</comment>
<keyword evidence="3" id="KW-1185">Reference proteome</keyword>
<accession>A0AAV6WPM3</accession>
<dbReference type="InterPro" id="IPR036047">
    <property type="entry name" value="F-box-like_dom_sf"/>
</dbReference>
<proteinExistence type="predicted"/>
<dbReference type="CDD" id="cd22157">
    <property type="entry name" value="F-box_AtFBW1-like"/>
    <property type="match status" value="1"/>
</dbReference>
<protein>
    <recommendedName>
        <fullName evidence="1">F-box domain-containing protein</fullName>
    </recommendedName>
</protein>